<evidence type="ECO:0000259" key="6">
    <source>
        <dbReference type="PROSITE" id="PS50937"/>
    </source>
</evidence>
<accession>A0A7Z0D507</accession>
<dbReference type="CDD" id="cd00592">
    <property type="entry name" value="HTH_MerR-like"/>
    <property type="match status" value="1"/>
</dbReference>
<dbReference type="SMART" id="SM00422">
    <property type="entry name" value="HTH_MERR"/>
    <property type="match status" value="1"/>
</dbReference>
<dbReference type="InterPro" id="IPR000551">
    <property type="entry name" value="MerR-type_HTH_dom"/>
</dbReference>
<dbReference type="Pfam" id="PF13411">
    <property type="entry name" value="MerR_1"/>
    <property type="match status" value="1"/>
</dbReference>
<dbReference type="PROSITE" id="PS50937">
    <property type="entry name" value="HTH_MERR_2"/>
    <property type="match status" value="1"/>
</dbReference>
<name>A0A7Z0D507_9MICO</name>
<evidence type="ECO:0000256" key="3">
    <source>
        <dbReference type="ARBA" id="ARBA00023125"/>
    </source>
</evidence>
<dbReference type="GO" id="GO:0003700">
    <property type="term" value="F:DNA-binding transcription factor activity"/>
    <property type="evidence" value="ECO:0007669"/>
    <property type="project" value="InterPro"/>
</dbReference>
<keyword evidence="2" id="KW-0805">Transcription regulation</keyword>
<keyword evidence="3 7" id="KW-0238">DNA-binding</keyword>
<dbReference type="SUPFAM" id="SSF46955">
    <property type="entry name" value="Putative DNA-binding domain"/>
    <property type="match status" value="1"/>
</dbReference>
<evidence type="ECO:0000313" key="7">
    <source>
        <dbReference type="EMBL" id="NYI69014.1"/>
    </source>
</evidence>
<dbReference type="Proteomes" id="UP000539111">
    <property type="component" value="Unassembled WGS sequence"/>
</dbReference>
<dbReference type="AlphaFoldDB" id="A0A7Z0D507"/>
<evidence type="ECO:0000256" key="1">
    <source>
        <dbReference type="ARBA" id="ARBA00022491"/>
    </source>
</evidence>
<evidence type="ECO:0000256" key="5">
    <source>
        <dbReference type="SAM" id="MobiDB-lite"/>
    </source>
</evidence>
<keyword evidence="4" id="KW-0804">Transcription</keyword>
<dbReference type="RefSeq" id="WP_179429282.1">
    <property type="nucleotide sequence ID" value="NZ_JACBZP010000001.1"/>
</dbReference>
<evidence type="ECO:0000256" key="2">
    <source>
        <dbReference type="ARBA" id="ARBA00023015"/>
    </source>
</evidence>
<keyword evidence="1" id="KW-0678">Repressor</keyword>
<dbReference type="Gene3D" id="1.10.1660.10">
    <property type="match status" value="1"/>
</dbReference>
<dbReference type="PANTHER" id="PTHR30204">
    <property type="entry name" value="REDOX-CYCLING DRUG-SENSING TRANSCRIPTIONAL ACTIVATOR SOXR"/>
    <property type="match status" value="1"/>
</dbReference>
<dbReference type="GO" id="GO:0003677">
    <property type="term" value="F:DNA binding"/>
    <property type="evidence" value="ECO:0007669"/>
    <property type="project" value="UniProtKB-KW"/>
</dbReference>
<dbReference type="EMBL" id="JACBZP010000001">
    <property type="protein sequence ID" value="NYI69014.1"/>
    <property type="molecule type" value="Genomic_DNA"/>
</dbReference>
<protein>
    <submittedName>
        <fullName evidence="7">DNA-binding transcriptional MerR regulator</fullName>
    </submittedName>
</protein>
<reference evidence="7 8" key="1">
    <citation type="submission" date="2020-07" db="EMBL/GenBank/DDBJ databases">
        <title>Sequencing the genomes of 1000 actinobacteria strains.</title>
        <authorList>
            <person name="Klenk H.-P."/>
        </authorList>
    </citation>
    <scope>NUCLEOTIDE SEQUENCE [LARGE SCALE GENOMIC DNA]</scope>
    <source>
        <strain evidence="7 8">DSM 26341</strain>
    </source>
</reference>
<dbReference type="InterPro" id="IPR047057">
    <property type="entry name" value="MerR_fam"/>
</dbReference>
<proteinExistence type="predicted"/>
<evidence type="ECO:0000256" key="4">
    <source>
        <dbReference type="ARBA" id="ARBA00023163"/>
    </source>
</evidence>
<dbReference type="InterPro" id="IPR009061">
    <property type="entry name" value="DNA-bd_dom_put_sf"/>
</dbReference>
<feature type="domain" description="HTH merR-type" evidence="6">
    <location>
        <begin position="4"/>
        <end position="78"/>
    </location>
</feature>
<evidence type="ECO:0000313" key="8">
    <source>
        <dbReference type="Proteomes" id="UP000539111"/>
    </source>
</evidence>
<comment type="caution">
    <text evidence="7">The sequence shown here is derived from an EMBL/GenBank/DDBJ whole genome shotgun (WGS) entry which is preliminary data.</text>
</comment>
<sequence>MPAGLTIGKLVAAVERRGYRVTAPTLRFWEARGLVVPERTASGYRHYDASDVDRVETICRLQSDTHMPLAAIADYLDALDRGLEPALPDAAPPEPPRVGVGESETEPGDDGGMLELTADELCRAAGIDAEFLSSLQSYGLLADGEHFDRTAARIAAAARVLAEHGIEPRHLRPFSAAAERELALVDAVIAPATRTLDGSPRGTSSGAVGDAEQGGDGVPPDAEELAAACGQLHAALLMAKLPGRY</sequence>
<gene>
    <name evidence="7" type="ORF">BJY26_003320</name>
</gene>
<feature type="region of interest" description="Disordered" evidence="5">
    <location>
        <begin position="194"/>
        <end position="222"/>
    </location>
</feature>
<dbReference type="PANTHER" id="PTHR30204:SF69">
    <property type="entry name" value="MERR-FAMILY TRANSCRIPTIONAL REGULATOR"/>
    <property type="match status" value="1"/>
</dbReference>
<organism evidence="7 8">
    <name type="scientific">Spelaeicoccus albus</name>
    <dbReference type="NCBI Taxonomy" id="1280376"/>
    <lineage>
        <taxon>Bacteria</taxon>
        <taxon>Bacillati</taxon>
        <taxon>Actinomycetota</taxon>
        <taxon>Actinomycetes</taxon>
        <taxon>Micrococcales</taxon>
        <taxon>Brevibacteriaceae</taxon>
        <taxon>Spelaeicoccus</taxon>
    </lineage>
</organism>
<keyword evidence="8" id="KW-1185">Reference proteome</keyword>
<feature type="region of interest" description="Disordered" evidence="5">
    <location>
        <begin position="83"/>
        <end position="110"/>
    </location>
</feature>